<proteinExistence type="predicted"/>
<evidence type="ECO:0000256" key="4">
    <source>
        <dbReference type="ARBA" id="ARBA00023180"/>
    </source>
</evidence>
<keyword evidence="3" id="KW-0472">Membrane</keyword>
<accession>A0A2I0TYI2</accession>
<evidence type="ECO:0000313" key="8">
    <source>
        <dbReference type="Proteomes" id="UP000233556"/>
    </source>
</evidence>
<comment type="subcellular location">
    <subcellularLocation>
        <location evidence="1">Membrane</location>
    </subcellularLocation>
</comment>
<dbReference type="Proteomes" id="UP000233556">
    <property type="component" value="Unassembled WGS sequence"/>
</dbReference>
<dbReference type="AlphaFoldDB" id="A0A2I0TYI2"/>
<dbReference type="InterPro" id="IPR015631">
    <property type="entry name" value="CD2/SLAM_rcpt"/>
</dbReference>
<reference evidence="8" key="2">
    <citation type="submission" date="2017-12" db="EMBL/GenBank/DDBJ databases">
        <title>Genome sequence of the Bar-tailed Godwit (Limosa lapponica baueri).</title>
        <authorList>
            <person name="Lima N.C.B."/>
            <person name="Parody-Merino A.M."/>
            <person name="Battley P.F."/>
            <person name="Fidler A.E."/>
            <person name="Prosdocimi F."/>
        </authorList>
    </citation>
    <scope>NUCLEOTIDE SEQUENCE [LARGE SCALE GENOMIC DNA]</scope>
</reference>
<sequence>MSIHVEMCTALGSELRFQIIEETLLSCKILDWTAHVHCENVFGIVGENFTFPVKIDQKTVEIMWTKNKNKVAEWEGQNKTTYFPSFRNRGLLNMENGSLTIFNLENNDAGTYVLEYLDSVNKKYNLTFILAVLAPPSEPEISCNISGDDLVLKCTANFQEPLKYTWKFSSSPVTHQTQEVSVPKNVDASEKATCFIQFSQMEKSSEISLTQCFPDKRGRTKLATRNADQRNTPVCGSANSSQVADSENEKPEADIELNEDSTLKGKQMVNDGVKQEDISKEESSSLQDKHVDDHGVDDHGVNEGEVTQGAEDGNKDRSNSPSCSEEEMSAMCRHVLLS</sequence>
<dbReference type="PANTHER" id="PTHR12080">
    <property type="entry name" value="SIGNALING LYMPHOCYTIC ACTIVATION MOLECULE"/>
    <property type="match status" value="1"/>
</dbReference>
<feature type="compositionally biased region" description="Basic and acidic residues" evidence="5">
    <location>
        <begin position="273"/>
        <end position="302"/>
    </location>
</feature>
<dbReference type="InterPro" id="IPR036179">
    <property type="entry name" value="Ig-like_dom_sf"/>
</dbReference>
<feature type="region of interest" description="Disordered" evidence="5">
    <location>
        <begin position="224"/>
        <end position="338"/>
    </location>
</feature>
<dbReference type="PANTHER" id="PTHR12080:SF55">
    <property type="entry name" value="LYMPHOCYTE FUNCTION-ASSOCIATED ANTIGEN 3"/>
    <property type="match status" value="1"/>
</dbReference>
<dbReference type="SUPFAM" id="SSF48726">
    <property type="entry name" value="Immunoglobulin"/>
    <property type="match status" value="1"/>
</dbReference>
<evidence type="ECO:0000259" key="6">
    <source>
        <dbReference type="Pfam" id="PF11465"/>
    </source>
</evidence>
<keyword evidence="2" id="KW-0732">Signal</keyword>
<evidence type="ECO:0000313" key="7">
    <source>
        <dbReference type="EMBL" id="PKU38868.1"/>
    </source>
</evidence>
<dbReference type="InterPro" id="IPR024303">
    <property type="entry name" value="NK_rcpt_2B4_Ig_dom"/>
</dbReference>
<feature type="domain" description="Natural killer cell receptor 2B4 immunoglobulin" evidence="6">
    <location>
        <begin position="38"/>
        <end position="133"/>
    </location>
</feature>
<evidence type="ECO:0000256" key="5">
    <source>
        <dbReference type="SAM" id="MobiDB-lite"/>
    </source>
</evidence>
<keyword evidence="4" id="KW-0325">Glycoprotein</keyword>
<gene>
    <name evidence="7" type="ORF">llap_10828</name>
</gene>
<dbReference type="Pfam" id="PF11465">
    <property type="entry name" value="Receptor_2B4"/>
    <property type="match status" value="1"/>
</dbReference>
<evidence type="ECO:0000256" key="1">
    <source>
        <dbReference type="ARBA" id="ARBA00004370"/>
    </source>
</evidence>
<name>A0A2I0TYI2_LIMLA</name>
<dbReference type="GO" id="GO:0016020">
    <property type="term" value="C:membrane"/>
    <property type="evidence" value="ECO:0007669"/>
    <property type="project" value="UniProtKB-SubCell"/>
</dbReference>
<dbReference type="InterPro" id="IPR013783">
    <property type="entry name" value="Ig-like_fold"/>
</dbReference>
<evidence type="ECO:0000256" key="2">
    <source>
        <dbReference type="ARBA" id="ARBA00022729"/>
    </source>
</evidence>
<organism evidence="7 8">
    <name type="scientific">Limosa lapponica baueri</name>
    <dbReference type="NCBI Taxonomy" id="1758121"/>
    <lineage>
        <taxon>Eukaryota</taxon>
        <taxon>Metazoa</taxon>
        <taxon>Chordata</taxon>
        <taxon>Craniata</taxon>
        <taxon>Vertebrata</taxon>
        <taxon>Euteleostomi</taxon>
        <taxon>Archelosauria</taxon>
        <taxon>Archosauria</taxon>
        <taxon>Dinosauria</taxon>
        <taxon>Saurischia</taxon>
        <taxon>Theropoda</taxon>
        <taxon>Coelurosauria</taxon>
        <taxon>Aves</taxon>
        <taxon>Neognathae</taxon>
        <taxon>Neoaves</taxon>
        <taxon>Charadriiformes</taxon>
        <taxon>Scolopacidae</taxon>
        <taxon>Limosa</taxon>
    </lineage>
</organism>
<reference evidence="8" key="1">
    <citation type="submission" date="2017-11" db="EMBL/GenBank/DDBJ databases">
        <authorList>
            <person name="Lima N.C."/>
            <person name="Parody-Merino A.M."/>
            <person name="Battley P.F."/>
            <person name="Fidler A.E."/>
            <person name="Prosdocimi F."/>
        </authorList>
    </citation>
    <scope>NUCLEOTIDE SEQUENCE [LARGE SCALE GENOMIC DNA]</scope>
</reference>
<protein>
    <submittedName>
        <fullName evidence="7">Lymphocyte function-associated antigen 3 isoform x2</fullName>
    </submittedName>
</protein>
<feature type="compositionally biased region" description="Polar residues" evidence="5">
    <location>
        <begin position="229"/>
        <end position="245"/>
    </location>
</feature>
<dbReference type="Gene3D" id="2.60.40.10">
    <property type="entry name" value="Immunoglobulins"/>
    <property type="match status" value="1"/>
</dbReference>
<dbReference type="OrthoDB" id="9427418at2759"/>
<dbReference type="EMBL" id="KZ506634">
    <property type="protein sequence ID" value="PKU38868.1"/>
    <property type="molecule type" value="Genomic_DNA"/>
</dbReference>
<keyword evidence="8" id="KW-1185">Reference proteome</keyword>
<evidence type="ECO:0000256" key="3">
    <source>
        <dbReference type="ARBA" id="ARBA00023136"/>
    </source>
</evidence>
<dbReference type="CDD" id="cd05775">
    <property type="entry name" value="IgV_CD2_like_N"/>
    <property type="match status" value="1"/>
</dbReference>